<dbReference type="EMBL" id="GEDG01039198">
    <property type="protein sequence ID" value="JAP07228.1"/>
    <property type="molecule type" value="Transcribed_RNA"/>
</dbReference>
<feature type="non-terminal residue" evidence="1">
    <location>
        <position position="1"/>
    </location>
</feature>
<name>A0A0V0GG60_SOLCH</name>
<dbReference type="AlphaFoldDB" id="A0A0V0GG60"/>
<proteinExistence type="predicted"/>
<protein>
    <submittedName>
        <fullName evidence="1">Putative ovule protein</fullName>
    </submittedName>
</protein>
<reference evidence="1" key="1">
    <citation type="submission" date="2015-12" db="EMBL/GenBank/DDBJ databases">
        <title>Gene expression during late stages of embryo sac development: a critical building block for successful pollen-pistil interactions.</title>
        <authorList>
            <person name="Liu Y."/>
            <person name="Joly V."/>
            <person name="Sabar M."/>
            <person name="Matton D.P."/>
        </authorList>
    </citation>
    <scope>NUCLEOTIDE SEQUENCE</scope>
</reference>
<sequence length="73" mass="8612">YFIYSAIESIKTIWDSESSLFLPFPTNRLCKVRQQEQQMQIGPRKQRKNRYGTQVYFHQPSDILESPCPQMGA</sequence>
<organism evidence="1">
    <name type="scientific">Solanum chacoense</name>
    <name type="common">Chaco potato</name>
    <dbReference type="NCBI Taxonomy" id="4108"/>
    <lineage>
        <taxon>Eukaryota</taxon>
        <taxon>Viridiplantae</taxon>
        <taxon>Streptophyta</taxon>
        <taxon>Embryophyta</taxon>
        <taxon>Tracheophyta</taxon>
        <taxon>Spermatophyta</taxon>
        <taxon>Magnoliopsida</taxon>
        <taxon>eudicotyledons</taxon>
        <taxon>Gunneridae</taxon>
        <taxon>Pentapetalae</taxon>
        <taxon>asterids</taxon>
        <taxon>lamiids</taxon>
        <taxon>Solanales</taxon>
        <taxon>Solanaceae</taxon>
        <taxon>Solanoideae</taxon>
        <taxon>Solaneae</taxon>
        <taxon>Solanum</taxon>
    </lineage>
</organism>
<accession>A0A0V0GG60</accession>
<evidence type="ECO:0000313" key="1">
    <source>
        <dbReference type="EMBL" id="JAP07228.1"/>
    </source>
</evidence>